<dbReference type="PANTHER" id="PTHR28520:SF13">
    <property type="entry name" value="EXPRESSED PROTEIN"/>
    <property type="match status" value="1"/>
</dbReference>
<dbReference type="PANTHER" id="PTHR28520">
    <property type="entry name" value="MITOTIC-SPINDLE ORGANIZING PROTEIN 1"/>
    <property type="match status" value="1"/>
</dbReference>
<proteinExistence type="predicted"/>
<keyword evidence="3" id="KW-1185">Reference proteome</keyword>
<dbReference type="GO" id="GO:0090307">
    <property type="term" value="P:mitotic spindle assembly"/>
    <property type="evidence" value="ECO:0007669"/>
    <property type="project" value="TreeGrafter"/>
</dbReference>
<name>A0A8R7P3C0_TRIUA</name>
<evidence type="ECO:0000256" key="1">
    <source>
        <dbReference type="SAM" id="MobiDB-lite"/>
    </source>
</evidence>
<protein>
    <recommendedName>
        <fullName evidence="4">Mitotic-spindle organizing protein 1</fullName>
    </recommendedName>
</protein>
<organism evidence="2 3">
    <name type="scientific">Triticum urartu</name>
    <name type="common">Red wild einkorn</name>
    <name type="synonym">Crithodium urartu</name>
    <dbReference type="NCBI Taxonomy" id="4572"/>
    <lineage>
        <taxon>Eukaryota</taxon>
        <taxon>Viridiplantae</taxon>
        <taxon>Streptophyta</taxon>
        <taxon>Embryophyta</taxon>
        <taxon>Tracheophyta</taxon>
        <taxon>Spermatophyta</taxon>
        <taxon>Magnoliopsida</taxon>
        <taxon>Liliopsida</taxon>
        <taxon>Poales</taxon>
        <taxon>Poaceae</taxon>
        <taxon>BOP clade</taxon>
        <taxon>Pooideae</taxon>
        <taxon>Triticodae</taxon>
        <taxon>Triticeae</taxon>
        <taxon>Triticinae</taxon>
        <taxon>Triticum</taxon>
    </lineage>
</organism>
<dbReference type="InterPro" id="IPR022214">
    <property type="entry name" value="MZT1"/>
</dbReference>
<dbReference type="GO" id="GO:0000931">
    <property type="term" value="C:gamma-tubulin ring complex"/>
    <property type="evidence" value="ECO:0007669"/>
    <property type="project" value="InterPro"/>
</dbReference>
<sequence length="155" mass="16276">AALIPASSRKKKGGDERNRAATTRDLGGESQGSRRPHPGGPPFLKIPRLGYRRAELCLREMGMEESAGGAARQAKESLELAFQMSQILDTGLDRHTLSLLMALCDRGTNPEALAALVRELSSTAPPSASAPTAPASNAVAAPTAPSLFPSGFRQL</sequence>
<dbReference type="GO" id="GO:0033566">
    <property type="term" value="P:gamma-tubulin complex localization"/>
    <property type="evidence" value="ECO:0007669"/>
    <property type="project" value="InterPro"/>
</dbReference>
<dbReference type="GO" id="GO:0005819">
    <property type="term" value="C:spindle"/>
    <property type="evidence" value="ECO:0007669"/>
    <property type="project" value="TreeGrafter"/>
</dbReference>
<dbReference type="GO" id="GO:0031021">
    <property type="term" value="C:interphase microtubule organizing center"/>
    <property type="evidence" value="ECO:0007669"/>
    <property type="project" value="TreeGrafter"/>
</dbReference>
<reference evidence="2" key="2">
    <citation type="submission" date="2018-03" db="EMBL/GenBank/DDBJ databases">
        <title>The Triticum urartu genome reveals the dynamic nature of wheat genome evolution.</title>
        <authorList>
            <person name="Ling H."/>
            <person name="Ma B."/>
            <person name="Shi X."/>
            <person name="Liu H."/>
            <person name="Dong L."/>
            <person name="Sun H."/>
            <person name="Cao Y."/>
            <person name="Gao Q."/>
            <person name="Zheng S."/>
            <person name="Li Y."/>
            <person name="Yu Y."/>
            <person name="Du H."/>
            <person name="Qi M."/>
            <person name="Li Y."/>
            <person name="Yu H."/>
            <person name="Cui Y."/>
            <person name="Wang N."/>
            <person name="Chen C."/>
            <person name="Wu H."/>
            <person name="Zhao Y."/>
            <person name="Zhang J."/>
            <person name="Li Y."/>
            <person name="Zhou W."/>
            <person name="Zhang B."/>
            <person name="Hu W."/>
            <person name="Eijk M."/>
            <person name="Tang J."/>
            <person name="Witsenboer H."/>
            <person name="Zhao S."/>
            <person name="Li Z."/>
            <person name="Zhang A."/>
            <person name="Wang D."/>
            <person name="Liang C."/>
        </authorList>
    </citation>
    <scope>NUCLEOTIDE SEQUENCE [LARGE SCALE GENOMIC DNA]</scope>
    <source>
        <strain evidence="2">cv. G1812</strain>
    </source>
</reference>
<dbReference type="AlphaFoldDB" id="A0A8R7P3C0"/>
<evidence type="ECO:0000313" key="3">
    <source>
        <dbReference type="Proteomes" id="UP000015106"/>
    </source>
</evidence>
<dbReference type="Gramene" id="TuG1812G0100002858.01.T02">
    <property type="protein sequence ID" value="TuG1812G0100002858.01.T02"/>
    <property type="gene ID" value="TuG1812G0100002858.01"/>
</dbReference>
<feature type="region of interest" description="Disordered" evidence="1">
    <location>
        <begin position="1"/>
        <end position="46"/>
    </location>
</feature>
<evidence type="ECO:0008006" key="4">
    <source>
        <dbReference type="Google" id="ProtNLM"/>
    </source>
</evidence>
<reference evidence="3" key="1">
    <citation type="journal article" date="2013" name="Nature">
        <title>Draft genome of the wheat A-genome progenitor Triticum urartu.</title>
        <authorList>
            <person name="Ling H.Q."/>
            <person name="Zhao S."/>
            <person name="Liu D."/>
            <person name="Wang J."/>
            <person name="Sun H."/>
            <person name="Zhang C."/>
            <person name="Fan H."/>
            <person name="Li D."/>
            <person name="Dong L."/>
            <person name="Tao Y."/>
            <person name="Gao C."/>
            <person name="Wu H."/>
            <person name="Li Y."/>
            <person name="Cui Y."/>
            <person name="Guo X."/>
            <person name="Zheng S."/>
            <person name="Wang B."/>
            <person name="Yu K."/>
            <person name="Liang Q."/>
            <person name="Yang W."/>
            <person name="Lou X."/>
            <person name="Chen J."/>
            <person name="Feng M."/>
            <person name="Jian J."/>
            <person name="Zhang X."/>
            <person name="Luo G."/>
            <person name="Jiang Y."/>
            <person name="Liu J."/>
            <person name="Wang Z."/>
            <person name="Sha Y."/>
            <person name="Zhang B."/>
            <person name="Wu H."/>
            <person name="Tang D."/>
            <person name="Shen Q."/>
            <person name="Xue P."/>
            <person name="Zou S."/>
            <person name="Wang X."/>
            <person name="Liu X."/>
            <person name="Wang F."/>
            <person name="Yang Y."/>
            <person name="An X."/>
            <person name="Dong Z."/>
            <person name="Zhang K."/>
            <person name="Zhang X."/>
            <person name="Luo M.C."/>
            <person name="Dvorak J."/>
            <person name="Tong Y."/>
            <person name="Wang J."/>
            <person name="Yang H."/>
            <person name="Li Z."/>
            <person name="Wang D."/>
            <person name="Zhang A."/>
            <person name="Wang J."/>
        </authorList>
    </citation>
    <scope>NUCLEOTIDE SEQUENCE</scope>
    <source>
        <strain evidence="3">cv. G1812</strain>
    </source>
</reference>
<dbReference type="EnsemblPlants" id="TuG1812G0100002858.01.T02">
    <property type="protein sequence ID" value="TuG1812G0100002858.01.T02"/>
    <property type="gene ID" value="TuG1812G0100002858.01"/>
</dbReference>
<reference evidence="2" key="3">
    <citation type="submission" date="2022-06" db="UniProtKB">
        <authorList>
            <consortium name="EnsemblPlants"/>
        </authorList>
    </citation>
    <scope>IDENTIFICATION</scope>
</reference>
<dbReference type="GO" id="GO:0051415">
    <property type="term" value="P:microtubule nucleation by interphase microtubule organizing center"/>
    <property type="evidence" value="ECO:0007669"/>
    <property type="project" value="TreeGrafter"/>
</dbReference>
<evidence type="ECO:0000313" key="2">
    <source>
        <dbReference type="EnsemblPlants" id="TuG1812G0100002858.01.T02"/>
    </source>
</evidence>
<dbReference type="Proteomes" id="UP000015106">
    <property type="component" value="Chromosome 1"/>
</dbReference>
<accession>A0A8R7P3C0</accession>
<dbReference type="Pfam" id="PF12554">
    <property type="entry name" value="MOZART1"/>
    <property type="match status" value="1"/>
</dbReference>